<evidence type="ECO:0000313" key="2">
    <source>
        <dbReference type="EMBL" id="GGL18066.1"/>
    </source>
</evidence>
<dbReference type="CDD" id="cd05233">
    <property type="entry name" value="SDR_c"/>
    <property type="match status" value="1"/>
</dbReference>
<dbReference type="PANTHER" id="PTHR42879:SF2">
    <property type="entry name" value="3-OXOACYL-[ACYL-CARRIER-PROTEIN] REDUCTASE FABG"/>
    <property type="match status" value="1"/>
</dbReference>
<sequence length="254" mass="26222">MGVMLNLTGKVRLVTGGSRGIGAATVRTLAGAGAQVIVHYGRNAAEAQALVEELGAERALALGADLGAPGAGAALFQAATAWQGRVDVLVNNAGIAPSVTVDDPSGDWADTWARTLQVNLVAVADLCREAIVHFRVRGGGTIINVASRAAFRGDNPDAMHYAASKGGVIALTRSIARGYARDGVLAYAVAPGWVRTDMAEAYLREHAEDIARDIPLGDVVPPEEVANTVAFLASGLARHMTGATLDLNGASYVR</sequence>
<comment type="similarity">
    <text evidence="1">Belongs to the short-chain dehydrogenases/reductases (SDR) family.</text>
</comment>
<name>A0ABQ2FQV5_9DEIO</name>
<dbReference type="Proteomes" id="UP000604341">
    <property type="component" value="Unassembled WGS sequence"/>
</dbReference>
<dbReference type="Pfam" id="PF13561">
    <property type="entry name" value="adh_short_C2"/>
    <property type="match status" value="1"/>
</dbReference>
<dbReference type="PRINTS" id="PR00080">
    <property type="entry name" value="SDRFAMILY"/>
</dbReference>
<accession>A0ABQ2FQV5</accession>
<dbReference type="InterPro" id="IPR002347">
    <property type="entry name" value="SDR_fam"/>
</dbReference>
<dbReference type="InterPro" id="IPR036291">
    <property type="entry name" value="NAD(P)-bd_dom_sf"/>
</dbReference>
<proteinExistence type="inferred from homology"/>
<protein>
    <submittedName>
        <fullName evidence="2">NAD-dependent epimerase</fullName>
    </submittedName>
</protein>
<dbReference type="PANTHER" id="PTHR42879">
    <property type="entry name" value="3-OXOACYL-(ACYL-CARRIER-PROTEIN) REDUCTASE"/>
    <property type="match status" value="1"/>
</dbReference>
<gene>
    <name evidence="2" type="ORF">GCM10010844_41130</name>
</gene>
<organism evidence="2 3">
    <name type="scientific">Deinococcus radiotolerans</name>
    <dbReference type="NCBI Taxonomy" id="1309407"/>
    <lineage>
        <taxon>Bacteria</taxon>
        <taxon>Thermotogati</taxon>
        <taxon>Deinococcota</taxon>
        <taxon>Deinococci</taxon>
        <taxon>Deinococcales</taxon>
        <taxon>Deinococcaceae</taxon>
        <taxon>Deinococcus</taxon>
    </lineage>
</organism>
<dbReference type="Gene3D" id="3.40.50.720">
    <property type="entry name" value="NAD(P)-binding Rossmann-like Domain"/>
    <property type="match status" value="1"/>
</dbReference>
<comment type="caution">
    <text evidence="2">The sequence shown here is derived from an EMBL/GenBank/DDBJ whole genome shotgun (WGS) entry which is preliminary data.</text>
</comment>
<dbReference type="SUPFAM" id="SSF51735">
    <property type="entry name" value="NAD(P)-binding Rossmann-fold domains"/>
    <property type="match status" value="1"/>
</dbReference>
<reference evidence="3" key="1">
    <citation type="journal article" date="2019" name="Int. J. Syst. Evol. Microbiol.">
        <title>The Global Catalogue of Microorganisms (GCM) 10K type strain sequencing project: providing services to taxonomists for standard genome sequencing and annotation.</title>
        <authorList>
            <consortium name="The Broad Institute Genomics Platform"/>
            <consortium name="The Broad Institute Genome Sequencing Center for Infectious Disease"/>
            <person name="Wu L."/>
            <person name="Ma J."/>
        </authorList>
    </citation>
    <scope>NUCLEOTIDE SEQUENCE [LARGE SCALE GENOMIC DNA]</scope>
    <source>
        <strain evidence="3">JCM 19173</strain>
    </source>
</reference>
<keyword evidence="3" id="KW-1185">Reference proteome</keyword>
<dbReference type="InterPro" id="IPR050259">
    <property type="entry name" value="SDR"/>
</dbReference>
<dbReference type="PRINTS" id="PR00081">
    <property type="entry name" value="GDHRDH"/>
</dbReference>
<evidence type="ECO:0000256" key="1">
    <source>
        <dbReference type="ARBA" id="ARBA00006484"/>
    </source>
</evidence>
<evidence type="ECO:0000313" key="3">
    <source>
        <dbReference type="Proteomes" id="UP000604341"/>
    </source>
</evidence>
<dbReference type="EMBL" id="BMPE01000026">
    <property type="protein sequence ID" value="GGL18066.1"/>
    <property type="molecule type" value="Genomic_DNA"/>
</dbReference>